<dbReference type="OrthoDB" id="264270at2"/>
<gene>
    <name evidence="3" type="ORF">Pla8534_26920</name>
</gene>
<dbReference type="EMBL" id="CP036433">
    <property type="protein sequence ID" value="QDU94884.1"/>
    <property type="molecule type" value="Genomic_DNA"/>
</dbReference>
<name>A0A518DSS7_9BACT</name>
<keyword evidence="3" id="KW-0378">Hydrolase</keyword>
<keyword evidence="1" id="KW-0732">Signal</keyword>
<evidence type="ECO:0000313" key="3">
    <source>
        <dbReference type="EMBL" id="QDU94884.1"/>
    </source>
</evidence>
<dbReference type="EC" id="3.5.1.23" evidence="3"/>
<keyword evidence="4" id="KW-1185">Reference proteome</keyword>
<feature type="domain" description="Neutral/alkaline non-lysosomal ceramidase N-terminal" evidence="2">
    <location>
        <begin position="28"/>
        <end position="254"/>
    </location>
</feature>
<dbReference type="RefSeq" id="WP_145053664.1">
    <property type="nucleotide sequence ID" value="NZ_CP036433.1"/>
</dbReference>
<dbReference type="InterPro" id="IPR031329">
    <property type="entry name" value="NEUT/ALK_ceramidase_N"/>
</dbReference>
<reference evidence="3 4" key="1">
    <citation type="submission" date="2019-02" db="EMBL/GenBank/DDBJ databases">
        <title>Deep-cultivation of Planctomycetes and their phenomic and genomic characterization uncovers novel biology.</title>
        <authorList>
            <person name="Wiegand S."/>
            <person name="Jogler M."/>
            <person name="Boedeker C."/>
            <person name="Pinto D."/>
            <person name="Vollmers J."/>
            <person name="Rivas-Marin E."/>
            <person name="Kohn T."/>
            <person name="Peeters S.H."/>
            <person name="Heuer A."/>
            <person name="Rast P."/>
            <person name="Oberbeckmann S."/>
            <person name="Bunk B."/>
            <person name="Jeske O."/>
            <person name="Meyerdierks A."/>
            <person name="Storesund J.E."/>
            <person name="Kallscheuer N."/>
            <person name="Luecker S."/>
            <person name="Lage O.M."/>
            <person name="Pohl T."/>
            <person name="Merkel B.J."/>
            <person name="Hornburger P."/>
            <person name="Mueller R.-W."/>
            <person name="Bruemmer F."/>
            <person name="Labrenz M."/>
            <person name="Spormann A.M."/>
            <person name="Op den Camp H."/>
            <person name="Overmann J."/>
            <person name="Amann R."/>
            <person name="Jetten M.S.M."/>
            <person name="Mascher T."/>
            <person name="Medema M.H."/>
            <person name="Devos D.P."/>
            <person name="Kaster A.-K."/>
            <person name="Ovreas L."/>
            <person name="Rohde M."/>
            <person name="Galperin M.Y."/>
            <person name="Jogler C."/>
        </authorList>
    </citation>
    <scope>NUCLEOTIDE SEQUENCE [LARGE SCALE GENOMIC DNA]</scope>
    <source>
        <strain evidence="3 4">Pla85_3_4</strain>
    </source>
</reference>
<proteinExistence type="predicted"/>
<dbReference type="Pfam" id="PF04734">
    <property type="entry name" value="Ceramidase_alk"/>
    <property type="match status" value="1"/>
</dbReference>
<feature type="chain" id="PRO_5021951917" evidence="1">
    <location>
        <begin position="21"/>
        <end position="458"/>
    </location>
</feature>
<dbReference type="GO" id="GO:0017040">
    <property type="term" value="F:N-acylsphingosine amidohydrolase activity"/>
    <property type="evidence" value="ECO:0007669"/>
    <property type="project" value="UniProtKB-EC"/>
</dbReference>
<accession>A0A518DSS7</accession>
<evidence type="ECO:0000256" key="1">
    <source>
        <dbReference type="SAM" id="SignalP"/>
    </source>
</evidence>
<evidence type="ECO:0000313" key="4">
    <source>
        <dbReference type="Proteomes" id="UP000317648"/>
    </source>
</evidence>
<dbReference type="Proteomes" id="UP000317648">
    <property type="component" value="Chromosome"/>
</dbReference>
<dbReference type="KEGG" id="lcre:Pla8534_26920"/>
<protein>
    <submittedName>
        <fullName evidence="3">Neutral ceramidase</fullName>
        <ecNumber evidence="3">3.5.1.23</ecNumber>
    </submittedName>
</protein>
<evidence type="ECO:0000259" key="2">
    <source>
        <dbReference type="Pfam" id="PF04734"/>
    </source>
</evidence>
<organism evidence="3 4">
    <name type="scientific">Lignipirellula cremea</name>
    <dbReference type="NCBI Taxonomy" id="2528010"/>
    <lineage>
        <taxon>Bacteria</taxon>
        <taxon>Pseudomonadati</taxon>
        <taxon>Planctomycetota</taxon>
        <taxon>Planctomycetia</taxon>
        <taxon>Pirellulales</taxon>
        <taxon>Pirellulaceae</taxon>
        <taxon>Lignipirellula</taxon>
    </lineage>
</organism>
<feature type="signal peptide" evidence="1">
    <location>
        <begin position="1"/>
        <end position="20"/>
    </location>
</feature>
<sequence precursor="true">MVIRLVIACWVGLLWVPALAAADTWRSGVAKAVITPAKPMYMAGYAGRDHPAEGKLTELWAKALAISAGDEPAALLVTLDLVGIDRELALGIRTRLQEKHRLPLANIVLCTSHTHTGPIVAKNLRPMHYLLLDKHQQKQVDDYADFLADTVVRIGGEALANLAPAELAWGEGRADFAVNRRNNPAAEVPTLRAEGRLRGPFDHAVPVLTVRNDQGDMQAIVFGYACHATVLNSYRWSGDYPGFAQIDLEKNHPGCQAMFWAGCGADQNPLPRRTTELAEQYGKALAVAVESVIDGKLQPLPARFSSRYREEPLALAKLPTREELIEAAASKDRFVASRARAHLQQLDDGKSLLAKYPYPIQSWRLGDKLQWVFLGGEVVVDFALRIRSESAGPVWIAAYSNDVMAYIPSLRVLREGGYEGASAMIYYGLPGVWAETVEETIVKEVARQSADLQPAVSP</sequence>
<dbReference type="AlphaFoldDB" id="A0A518DSS7"/>